<keyword evidence="2" id="KW-0805">Transcription regulation</keyword>
<dbReference type="GO" id="GO:0006352">
    <property type="term" value="P:DNA-templated transcription initiation"/>
    <property type="evidence" value="ECO:0007669"/>
    <property type="project" value="InterPro"/>
</dbReference>
<evidence type="ECO:0000256" key="1">
    <source>
        <dbReference type="ARBA" id="ARBA00010641"/>
    </source>
</evidence>
<gene>
    <name evidence="8" type="ORF">SAMN02746066_03441</name>
</gene>
<dbReference type="Pfam" id="PF04542">
    <property type="entry name" value="Sigma70_r2"/>
    <property type="match status" value="1"/>
</dbReference>
<evidence type="ECO:0000256" key="2">
    <source>
        <dbReference type="ARBA" id="ARBA00023015"/>
    </source>
</evidence>
<dbReference type="GO" id="GO:0016987">
    <property type="term" value="F:sigma factor activity"/>
    <property type="evidence" value="ECO:0007669"/>
    <property type="project" value="UniProtKB-KW"/>
</dbReference>
<evidence type="ECO:0000256" key="4">
    <source>
        <dbReference type="ARBA" id="ARBA00023125"/>
    </source>
</evidence>
<sequence>MVGKSIDYNDFETIYRKYFKDVYKYLLTLCRNENVAEEIAQETFFKAMKAINLFEERCSIFVWLCQIAKNTYFNYCKKNQNYQYKTEVQDDDIVIKLEDREEAKQIHVLLHKLQEPYKEVFMLRIFGELSFAQIAELFDKSESWARVTFYRAKGKLKEDLRC</sequence>
<dbReference type="GO" id="GO:0003677">
    <property type="term" value="F:DNA binding"/>
    <property type="evidence" value="ECO:0007669"/>
    <property type="project" value="UniProtKB-KW"/>
</dbReference>
<dbReference type="Pfam" id="PF08281">
    <property type="entry name" value="Sigma70_r4_2"/>
    <property type="match status" value="1"/>
</dbReference>
<dbReference type="Gene3D" id="1.10.10.10">
    <property type="entry name" value="Winged helix-like DNA-binding domain superfamily/Winged helix DNA-binding domain"/>
    <property type="match status" value="1"/>
</dbReference>
<evidence type="ECO:0000256" key="5">
    <source>
        <dbReference type="ARBA" id="ARBA00023163"/>
    </source>
</evidence>
<dbReference type="PANTHER" id="PTHR43133">
    <property type="entry name" value="RNA POLYMERASE ECF-TYPE SIGMA FACTO"/>
    <property type="match status" value="1"/>
</dbReference>
<dbReference type="Gene3D" id="1.10.1740.10">
    <property type="match status" value="1"/>
</dbReference>
<dbReference type="InterPro" id="IPR014284">
    <property type="entry name" value="RNA_pol_sigma-70_dom"/>
</dbReference>
<evidence type="ECO:0000256" key="3">
    <source>
        <dbReference type="ARBA" id="ARBA00023082"/>
    </source>
</evidence>
<dbReference type="NCBIfam" id="TIGR02937">
    <property type="entry name" value="sigma70-ECF"/>
    <property type="match status" value="1"/>
</dbReference>
<reference evidence="8 9" key="1">
    <citation type="submission" date="2016-11" db="EMBL/GenBank/DDBJ databases">
        <authorList>
            <person name="Jaros S."/>
            <person name="Januszkiewicz K."/>
            <person name="Wedrychowicz H."/>
        </authorList>
    </citation>
    <scope>NUCLEOTIDE SEQUENCE [LARGE SCALE GENOMIC DNA]</scope>
    <source>
        <strain evidence="8 9">DSM 15930</strain>
    </source>
</reference>
<dbReference type="EMBL" id="FRCP01000018">
    <property type="protein sequence ID" value="SHM82316.1"/>
    <property type="molecule type" value="Genomic_DNA"/>
</dbReference>
<dbReference type="OrthoDB" id="9795666at2"/>
<keyword evidence="3" id="KW-0731">Sigma factor</keyword>
<dbReference type="AlphaFoldDB" id="A0A1M7LVQ9"/>
<dbReference type="InterPro" id="IPR007627">
    <property type="entry name" value="RNA_pol_sigma70_r2"/>
</dbReference>
<protein>
    <submittedName>
        <fullName evidence="8">RNA polymerase sigma-70 factor, ECF subfamily</fullName>
    </submittedName>
</protein>
<dbReference type="STRING" id="1120996.SAMN02746066_03441"/>
<dbReference type="Proteomes" id="UP000184038">
    <property type="component" value="Unassembled WGS sequence"/>
</dbReference>
<dbReference type="SUPFAM" id="SSF88659">
    <property type="entry name" value="Sigma3 and sigma4 domains of RNA polymerase sigma factors"/>
    <property type="match status" value="1"/>
</dbReference>
<accession>A0A1M7LVQ9</accession>
<feature type="domain" description="RNA polymerase sigma-70 region 2" evidence="6">
    <location>
        <begin position="14"/>
        <end position="80"/>
    </location>
</feature>
<dbReference type="InterPro" id="IPR013249">
    <property type="entry name" value="RNA_pol_sigma70_r4_t2"/>
</dbReference>
<proteinExistence type="inferred from homology"/>
<feature type="domain" description="RNA polymerase sigma factor 70 region 4 type 2" evidence="7">
    <location>
        <begin position="105"/>
        <end position="156"/>
    </location>
</feature>
<keyword evidence="4" id="KW-0238">DNA-binding</keyword>
<name>A0A1M7LVQ9_9FIRM</name>
<comment type="similarity">
    <text evidence="1">Belongs to the sigma-70 factor family. ECF subfamily.</text>
</comment>
<dbReference type="PANTHER" id="PTHR43133:SF8">
    <property type="entry name" value="RNA POLYMERASE SIGMA FACTOR HI_1459-RELATED"/>
    <property type="match status" value="1"/>
</dbReference>
<dbReference type="InterPro" id="IPR013325">
    <property type="entry name" value="RNA_pol_sigma_r2"/>
</dbReference>
<dbReference type="RefSeq" id="WP_073289636.1">
    <property type="nucleotide sequence ID" value="NZ_FRCP01000018.1"/>
</dbReference>
<evidence type="ECO:0000313" key="9">
    <source>
        <dbReference type="Proteomes" id="UP000184038"/>
    </source>
</evidence>
<dbReference type="InterPro" id="IPR036388">
    <property type="entry name" value="WH-like_DNA-bd_sf"/>
</dbReference>
<organism evidence="8 9">
    <name type="scientific">Anaerosporobacter mobilis DSM 15930</name>
    <dbReference type="NCBI Taxonomy" id="1120996"/>
    <lineage>
        <taxon>Bacteria</taxon>
        <taxon>Bacillati</taxon>
        <taxon>Bacillota</taxon>
        <taxon>Clostridia</taxon>
        <taxon>Lachnospirales</taxon>
        <taxon>Lachnospiraceae</taxon>
        <taxon>Anaerosporobacter</taxon>
    </lineage>
</organism>
<evidence type="ECO:0000259" key="6">
    <source>
        <dbReference type="Pfam" id="PF04542"/>
    </source>
</evidence>
<dbReference type="InterPro" id="IPR013324">
    <property type="entry name" value="RNA_pol_sigma_r3/r4-like"/>
</dbReference>
<keyword evidence="9" id="KW-1185">Reference proteome</keyword>
<dbReference type="InterPro" id="IPR039425">
    <property type="entry name" value="RNA_pol_sigma-70-like"/>
</dbReference>
<keyword evidence="5" id="KW-0804">Transcription</keyword>
<evidence type="ECO:0000259" key="7">
    <source>
        <dbReference type="Pfam" id="PF08281"/>
    </source>
</evidence>
<evidence type="ECO:0000313" key="8">
    <source>
        <dbReference type="EMBL" id="SHM82316.1"/>
    </source>
</evidence>
<dbReference type="SUPFAM" id="SSF88946">
    <property type="entry name" value="Sigma2 domain of RNA polymerase sigma factors"/>
    <property type="match status" value="1"/>
</dbReference>